<evidence type="ECO:0000256" key="1">
    <source>
        <dbReference type="ARBA" id="ARBA00005291"/>
    </source>
</evidence>
<accession>A0A437MNH8</accession>
<reference evidence="3 4" key="1">
    <citation type="submission" date="2019-01" db="EMBL/GenBank/DDBJ databases">
        <authorList>
            <person name="Chen W.-M."/>
        </authorList>
    </citation>
    <scope>NUCLEOTIDE SEQUENCE [LARGE SCALE GENOMIC DNA]</scope>
    <source>
        <strain evidence="3 4">CCP-6</strain>
    </source>
</reference>
<sequence>MIVDLRIYTCKPNKVPVFLKIYEEKAWPLQLQYLENCLGWYMTVEGELNTIVHQWGYTDQGDRERRRNAMAADPKWGEFAKAVAEADVLVKMENRILRRTPFFDAYLAKKG</sequence>
<dbReference type="EMBL" id="SACL01000001">
    <property type="protein sequence ID" value="RVT99170.1"/>
    <property type="molecule type" value="Genomic_DNA"/>
</dbReference>
<dbReference type="Proteomes" id="UP000282957">
    <property type="component" value="Unassembled WGS sequence"/>
</dbReference>
<keyword evidence="4" id="KW-1185">Reference proteome</keyword>
<evidence type="ECO:0000313" key="3">
    <source>
        <dbReference type="EMBL" id="RVT99170.1"/>
    </source>
</evidence>
<evidence type="ECO:0000259" key="2">
    <source>
        <dbReference type="Pfam" id="PF07978"/>
    </source>
</evidence>
<dbReference type="InterPro" id="IPR011008">
    <property type="entry name" value="Dimeric_a/b-barrel"/>
</dbReference>
<dbReference type="InterPro" id="IPR051557">
    <property type="entry name" value="NipSnap_domain"/>
</dbReference>
<dbReference type="PANTHER" id="PTHR21017">
    <property type="entry name" value="NIPSNAP-RELATED"/>
    <property type="match status" value="1"/>
</dbReference>
<proteinExistence type="inferred from homology"/>
<dbReference type="RefSeq" id="WP_127785911.1">
    <property type="nucleotide sequence ID" value="NZ_SACL01000001.1"/>
</dbReference>
<comment type="caution">
    <text evidence="3">The sequence shown here is derived from an EMBL/GenBank/DDBJ whole genome shotgun (WGS) entry which is preliminary data.</text>
</comment>
<dbReference type="InterPro" id="IPR012577">
    <property type="entry name" value="NIPSNAP"/>
</dbReference>
<dbReference type="Gene3D" id="3.30.70.100">
    <property type="match status" value="1"/>
</dbReference>
<dbReference type="Pfam" id="PF07978">
    <property type="entry name" value="NIPSNAP"/>
    <property type="match status" value="1"/>
</dbReference>
<comment type="similarity">
    <text evidence="1">Belongs to the NipSnap family.</text>
</comment>
<gene>
    <name evidence="3" type="ORF">EOD42_03465</name>
</gene>
<protein>
    <submittedName>
        <fullName evidence="3">NIPSNAP family protein</fullName>
    </submittedName>
</protein>
<dbReference type="PANTHER" id="PTHR21017:SF17">
    <property type="entry name" value="PROTEIN NIPSNAP"/>
    <property type="match status" value="1"/>
</dbReference>
<organism evidence="3 4">
    <name type="scientific">Rhodovarius crocodyli</name>
    <dbReference type="NCBI Taxonomy" id="1979269"/>
    <lineage>
        <taxon>Bacteria</taxon>
        <taxon>Pseudomonadati</taxon>
        <taxon>Pseudomonadota</taxon>
        <taxon>Alphaproteobacteria</taxon>
        <taxon>Acetobacterales</taxon>
        <taxon>Roseomonadaceae</taxon>
        <taxon>Rhodovarius</taxon>
    </lineage>
</organism>
<evidence type="ECO:0000313" key="4">
    <source>
        <dbReference type="Proteomes" id="UP000282957"/>
    </source>
</evidence>
<dbReference type="OrthoDB" id="4124121at2"/>
<feature type="domain" description="NIPSNAP" evidence="2">
    <location>
        <begin position="4"/>
        <end position="102"/>
    </location>
</feature>
<dbReference type="AlphaFoldDB" id="A0A437MNH8"/>
<dbReference type="SUPFAM" id="SSF54909">
    <property type="entry name" value="Dimeric alpha+beta barrel"/>
    <property type="match status" value="1"/>
</dbReference>
<name>A0A437MNH8_9PROT</name>